<comment type="caution">
    <text evidence="2">The sequence shown here is derived from an EMBL/GenBank/DDBJ whole genome shotgun (WGS) entry which is preliminary data.</text>
</comment>
<dbReference type="AlphaFoldDB" id="A0A8J2HIP6"/>
<accession>A0A8J2HIP6</accession>
<protein>
    <submittedName>
        <fullName evidence="2">Uncharacterized protein</fullName>
    </submittedName>
</protein>
<feature type="compositionally biased region" description="Basic and acidic residues" evidence="1">
    <location>
        <begin position="17"/>
        <end position="33"/>
    </location>
</feature>
<dbReference type="PANTHER" id="PTHR46601:SF2">
    <property type="entry name" value="UBIQUITIN-LIKE PROTEASE FAMILY PROFILE DOMAIN-CONTAINING PROTEIN"/>
    <property type="match status" value="1"/>
</dbReference>
<gene>
    <name evidence="2" type="ORF">HICCMSTLAB_LOCUS9768</name>
</gene>
<organism evidence="2 3">
    <name type="scientific">Cotesia congregata</name>
    <name type="common">Parasitoid wasp</name>
    <name type="synonym">Apanteles congregatus</name>
    <dbReference type="NCBI Taxonomy" id="51543"/>
    <lineage>
        <taxon>Eukaryota</taxon>
        <taxon>Metazoa</taxon>
        <taxon>Ecdysozoa</taxon>
        <taxon>Arthropoda</taxon>
        <taxon>Hexapoda</taxon>
        <taxon>Insecta</taxon>
        <taxon>Pterygota</taxon>
        <taxon>Neoptera</taxon>
        <taxon>Endopterygota</taxon>
        <taxon>Hymenoptera</taxon>
        <taxon>Apocrita</taxon>
        <taxon>Ichneumonoidea</taxon>
        <taxon>Braconidae</taxon>
        <taxon>Microgastrinae</taxon>
        <taxon>Cotesia</taxon>
    </lineage>
</organism>
<evidence type="ECO:0000313" key="3">
    <source>
        <dbReference type="Proteomes" id="UP000786811"/>
    </source>
</evidence>
<feature type="region of interest" description="Disordered" evidence="1">
    <location>
        <begin position="46"/>
        <end position="67"/>
    </location>
</feature>
<evidence type="ECO:0000256" key="1">
    <source>
        <dbReference type="SAM" id="MobiDB-lite"/>
    </source>
</evidence>
<feature type="region of interest" description="Disordered" evidence="1">
    <location>
        <begin position="1"/>
        <end position="33"/>
    </location>
</feature>
<dbReference type="OrthoDB" id="7697575at2759"/>
<feature type="non-terminal residue" evidence="2">
    <location>
        <position position="1"/>
    </location>
</feature>
<dbReference type="EMBL" id="CAJNRD030001122">
    <property type="protein sequence ID" value="CAG5100695.1"/>
    <property type="molecule type" value="Genomic_DNA"/>
</dbReference>
<keyword evidence="3" id="KW-1185">Reference proteome</keyword>
<proteinExistence type="predicted"/>
<evidence type="ECO:0000313" key="2">
    <source>
        <dbReference type="EMBL" id="CAG5100695.1"/>
    </source>
</evidence>
<dbReference type="PANTHER" id="PTHR46601">
    <property type="entry name" value="ULP_PROTEASE DOMAIN-CONTAINING PROTEIN"/>
    <property type="match status" value="1"/>
</dbReference>
<reference evidence="2" key="1">
    <citation type="submission" date="2021-04" db="EMBL/GenBank/DDBJ databases">
        <authorList>
            <person name="Chebbi M.A.C M."/>
        </authorList>
    </citation>
    <scope>NUCLEOTIDE SEQUENCE</scope>
</reference>
<sequence length="262" mass="31541">MSRSRKSTAAEAKLKKKEYDRKRREKLKNCPESLEKLREKERLKYLNKKEKGQVKSVSAMSSRERRQKQKLWRLNSSKYREKNQNVLKHDINDFLEKDENSRMCPGKRDFVRSEKLLKQKRLLTDNMRNLHKKFLNSVTYKISLSTFCKYRPFWVTWANLKERDTCKFVVHVNIELIISKLHENKVILHNNIPSLLSDITCDIYCTKCLFRECINCRDKALEYNLSQATKTITYRQWMYENLTYEKNGETKTVRKPLKKEIT</sequence>
<dbReference type="Proteomes" id="UP000786811">
    <property type="component" value="Unassembled WGS sequence"/>
</dbReference>
<name>A0A8J2HIP6_COTCN</name>